<organism evidence="3 4">
    <name type="scientific">Boletus edulis BED1</name>
    <dbReference type="NCBI Taxonomy" id="1328754"/>
    <lineage>
        <taxon>Eukaryota</taxon>
        <taxon>Fungi</taxon>
        <taxon>Dikarya</taxon>
        <taxon>Basidiomycota</taxon>
        <taxon>Agaricomycotina</taxon>
        <taxon>Agaricomycetes</taxon>
        <taxon>Agaricomycetidae</taxon>
        <taxon>Boletales</taxon>
        <taxon>Boletineae</taxon>
        <taxon>Boletaceae</taxon>
        <taxon>Boletoideae</taxon>
        <taxon>Boletus</taxon>
    </lineage>
</organism>
<reference evidence="3" key="2">
    <citation type="journal article" date="2020" name="Nat. Commun.">
        <title>Large-scale genome sequencing of mycorrhizal fungi provides insights into the early evolution of symbiotic traits.</title>
        <authorList>
            <person name="Miyauchi S."/>
            <person name="Kiss E."/>
            <person name="Kuo A."/>
            <person name="Drula E."/>
            <person name="Kohler A."/>
            <person name="Sanchez-Garcia M."/>
            <person name="Morin E."/>
            <person name="Andreopoulos B."/>
            <person name="Barry K.W."/>
            <person name="Bonito G."/>
            <person name="Buee M."/>
            <person name="Carver A."/>
            <person name="Chen C."/>
            <person name="Cichocki N."/>
            <person name="Clum A."/>
            <person name="Culley D."/>
            <person name="Crous P.W."/>
            <person name="Fauchery L."/>
            <person name="Girlanda M."/>
            <person name="Hayes R.D."/>
            <person name="Keri Z."/>
            <person name="LaButti K."/>
            <person name="Lipzen A."/>
            <person name="Lombard V."/>
            <person name="Magnuson J."/>
            <person name="Maillard F."/>
            <person name="Murat C."/>
            <person name="Nolan M."/>
            <person name="Ohm R.A."/>
            <person name="Pangilinan J."/>
            <person name="Pereira M.F."/>
            <person name="Perotto S."/>
            <person name="Peter M."/>
            <person name="Pfister S."/>
            <person name="Riley R."/>
            <person name="Sitrit Y."/>
            <person name="Stielow J.B."/>
            <person name="Szollosi G."/>
            <person name="Zifcakova L."/>
            <person name="Stursova M."/>
            <person name="Spatafora J.W."/>
            <person name="Tedersoo L."/>
            <person name="Vaario L.M."/>
            <person name="Yamada A."/>
            <person name="Yan M."/>
            <person name="Wang P."/>
            <person name="Xu J."/>
            <person name="Bruns T."/>
            <person name="Baldrian P."/>
            <person name="Vilgalys R."/>
            <person name="Dunand C."/>
            <person name="Henrissat B."/>
            <person name="Grigoriev I.V."/>
            <person name="Hibbett D."/>
            <person name="Nagy L.G."/>
            <person name="Martin F.M."/>
        </authorList>
    </citation>
    <scope>NUCLEOTIDE SEQUENCE</scope>
    <source>
        <strain evidence="3">BED1</strain>
    </source>
</reference>
<dbReference type="Proteomes" id="UP001194468">
    <property type="component" value="Unassembled WGS sequence"/>
</dbReference>
<name>A0AAD4BCV5_BOLED</name>
<sequence length="138" mass="15237">MRTVALLAAITMMHAVHAIPRPDLAVRQDGNDLRNESHIFHHLDRNQRTANRDRERIHNYDAERSGLAVVRRVSERPQRARVAARERRFMKSPDYSQGGGSGGGSNSQAASSAPDTMPTQPTQPPTTAEKESVSMGNP</sequence>
<keyword evidence="4" id="KW-1185">Reference proteome</keyword>
<evidence type="ECO:0000256" key="1">
    <source>
        <dbReference type="SAM" id="MobiDB-lite"/>
    </source>
</evidence>
<comment type="caution">
    <text evidence="3">The sequence shown here is derived from an EMBL/GenBank/DDBJ whole genome shotgun (WGS) entry which is preliminary data.</text>
</comment>
<gene>
    <name evidence="3" type="ORF">L210DRAFT_3579345</name>
</gene>
<evidence type="ECO:0000313" key="4">
    <source>
        <dbReference type="Proteomes" id="UP001194468"/>
    </source>
</evidence>
<dbReference type="EMBL" id="WHUW01000196">
    <property type="protein sequence ID" value="KAF8418463.1"/>
    <property type="molecule type" value="Genomic_DNA"/>
</dbReference>
<keyword evidence="2" id="KW-0732">Signal</keyword>
<feature type="signal peptide" evidence="2">
    <location>
        <begin position="1"/>
        <end position="18"/>
    </location>
</feature>
<evidence type="ECO:0000313" key="3">
    <source>
        <dbReference type="EMBL" id="KAF8418463.1"/>
    </source>
</evidence>
<proteinExistence type="predicted"/>
<protein>
    <submittedName>
        <fullName evidence="3">Uncharacterized protein</fullName>
    </submittedName>
</protein>
<feature type="compositionally biased region" description="Low complexity" evidence="1">
    <location>
        <begin position="106"/>
        <end position="120"/>
    </location>
</feature>
<accession>A0AAD4BCV5</accession>
<feature type="chain" id="PRO_5042198149" evidence="2">
    <location>
        <begin position="19"/>
        <end position="138"/>
    </location>
</feature>
<reference evidence="3" key="1">
    <citation type="submission" date="2019-10" db="EMBL/GenBank/DDBJ databases">
        <authorList>
            <consortium name="DOE Joint Genome Institute"/>
            <person name="Kuo A."/>
            <person name="Miyauchi S."/>
            <person name="Kiss E."/>
            <person name="Drula E."/>
            <person name="Kohler A."/>
            <person name="Sanchez-Garcia M."/>
            <person name="Andreopoulos B."/>
            <person name="Barry K.W."/>
            <person name="Bonito G."/>
            <person name="Buee M."/>
            <person name="Carver A."/>
            <person name="Chen C."/>
            <person name="Cichocki N."/>
            <person name="Clum A."/>
            <person name="Culley D."/>
            <person name="Crous P.W."/>
            <person name="Fauchery L."/>
            <person name="Girlanda M."/>
            <person name="Hayes R."/>
            <person name="Keri Z."/>
            <person name="LaButti K."/>
            <person name="Lipzen A."/>
            <person name="Lombard V."/>
            <person name="Magnuson J."/>
            <person name="Maillard F."/>
            <person name="Morin E."/>
            <person name="Murat C."/>
            <person name="Nolan M."/>
            <person name="Ohm R."/>
            <person name="Pangilinan J."/>
            <person name="Pereira M."/>
            <person name="Perotto S."/>
            <person name="Peter M."/>
            <person name="Riley R."/>
            <person name="Sitrit Y."/>
            <person name="Stielow B."/>
            <person name="Szollosi G."/>
            <person name="Zifcakova L."/>
            <person name="Stursova M."/>
            <person name="Spatafora J.W."/>
            <person name="Tedersoo L."/>
            <person name="Vaario L.-M."/>
            <person name="Yamada A."/>
            <person name="Yan M."/>
            <person name="Wang P."/>
            <person name="Xu J."/>
            <person name="Bruns T."/>
            <person name="Baldrian P."/>
            <person name="Vilgalys R."/>
            <person name="Henrissat B."/>
            <person name="Grigoriev I.V."/>
            <person name="Hibbett D."/>
            <person name="Nagy L.G."/>
            <person name="Martin F.M."/>
        </authorList>
    </citation>
    <scope>NUCLEOTIDE SEQUENCE</scope>
    <source>
        <strain evidence="3">BED1</strain>
    </source>
</reference>
<evidence type="ECO:0000256" key="2">
    <source>
        <dbReference type="SAM" id="SignalP"/>
    </source>
</evidence>
<dbReference type="AlphaFoldDB" id="A0AAD4BCV5"/>
<feature type="compositionally biased region" description="Basic and acidic residues" evidence="1">
    <location>
        <begin position="72"/>
        <end position="91"/>
    </location>
</feature>
<feature type="region of interest" description="Disordered" evidence="1">
    <location>
        <begin position="72"/>
        <end position="138"/>
    </location>
</feature>